<evidence type="ECO:0000313" key="1">
    <source>
        <dbReference type="EMBL" id="AEV52110.1"/>
    </source>
</evidence>
<sequence length="70" mass="8263">MVMVTRRMDELTERERSALILELNQTDLRLVHELRALNAQIKELQHQSELIEDRRKHIAHSLGDLGAHRQ</sequence>
<name>G9FHM2_9CAUD</name>
<reference evidence="1 2" key="1">
    <citation type="journal article" date="2013" name="Arch. Virol.">
        <title>Characterization and whole genome sequences of the Rhodococcus bacteriophages RGL3 and RER2.</title>
        <authorList>
            <person name="Petrovski S."/>
            <person name="Seviour R.J."/>
            <person name="Tillett D."/>
        </authorList>
    </citation>
    <scope>NUCLEOTIDE SEQUENCE [LARGE SCALE GENOMIC DNA]</scope>
</reference>
<proteinExistence type="predicted"/>
<dbReference type="EMBL" id="JN116826">
    <property type="protein sequence ID" value="AEV52110.1"/>
    <property type="molecule type" value="Genomic_DNA"/>
</dbReference>
<organism evidence="1 2">
    <name type="scientific">Rhodococcus phage RGL3</name>
    <dbReference type="NCBI Taxonomy" id="2922221"/>
    <lineage>
        <taxon>Viruses</taxon>
        <taxon>Duplodnaviria</taxon>
        <taxon>Heunggongvirae</taxon>
        <taxon>Uroviricota</taxon>
        <taxon>Caudoviricetes</taxon>
        <taxon>Rerduovirus</taxon>
        <taxon>Rerduovirus RGL3</taxon>
    </lineage>
</organism>
<accession>G9FHM2</accession>
<dbReference type="RefSeq" id="YP_005086988.1">
    <property type="nucleotide sequence ID" value="NC_016650.1"/>
</dbReference>
<keyword evidence="2" id="KW-1185">Reference proteome</keyword>
<dbReference type="Proteomes" id="UP000005433">
    <property type="component" value="Segment"/>
</dbReference>
<evidence type="ECO:0000313" key="2">
    <source>
        <dbReference type="Proteomes" id="UP000005433"/>
    </source>
</evidence>
<dbReference type="GeneID" id="11541187"/>
<dbReference type="KEGG" id="vg:11541187"/>
<protein>
    <submittedName>
        <fullName evidence="1">Uncharacterized protein</fullName>
    </submittedName>
</protein>